<comment type="caution">
    <text evidence="2">The sequence shown here is derived from an EMBL/GenBank/DDBJ whole genome shotgun (WGS) entry which is preliminary data.</text>
</comment>
<evidence type="ECO:0008006" key="4">
    <source>
        <dbReference type="Google" id="ProtNLM"/>
    </source>
</evidence>
<feature type="transmembrane region" description="Helical" evidence="1">
    <location>
        <begin position="41"/>
        <end position="60"/>
    </location>
</feature>
<proteinExistence type="predicted"/>
<evidence type="ECO:0000256" key="1">
    <source>
        <dbReference type="SAM" id="Phobius"/>
    </source>
</evidence>
<feature type="transmembrane region" description="Helical" evidence="1">
    <location>
        <begin position="12"/>
        <end position="29"/>
    </location>
</feature>
<keyword evidence="1" id="KW-0472">Membrane</keyword>
<dbReference type="EMBL" id="PEML01000278">
    <property type="protein sequence ID" value="RTI06233.1"/>
    <property type="molecule type" value="Genomic_DNA"/>
</dbReference>
<keyword evidence="1" id="KW-1133">Transmembrane helix</keyword>
<feature type="non-terminal residue" evidence="2">
    <location>
        <position position="69"/>
    </location>
</feature>
<name>A0ABY0AGP9_THESC</name>
<dbReference type="Pfam" id="PF04474">
    <property type="entry name" value="DUF554"/>
    <property type="match status" value="1"/>
</dbReference>
<dbReference type="RefSeq" id="WP_126209940.1">
    <property type="nucleotide sequence ID" value="NZ_PEML01000278.1"/>
</dbReference>
<reference evidence="2 3" key="1">
    <citation type="journal article" date="2019" name="Extremophiles">
        <title>Biogeography of thermophiles and predominance of Thermus scotoductus in domestic water heaters.</title>
        <authorList>
            <person name="Wilpiszeski R.L."/>
            <person name="Zhang Z."/>
            <person name="House C.H."/>
        </authorList>
    </citation>
    <scope>NUCLEOTIDE SEQUENCE [LARGE SCALE GENOMIC DNA]</scope>
    <source>
        <strain evidence="2 3">12_S12</strain>
    </source>
</reference>
<organism evidence="2 3">
    <name type="scientific">Thermus scotoductus</name>
    <dbReference type="NCBI Taxonomy" id="37636"/>
    <lineage>
        <taxon>Bacteria</taxon>
        <taxon>Thermotogati</taxon>
        <taxon>Deinococcota</taxon>
        <taxon>Deinococci</taxon>
        <taxon>Thermales</taxon>
        <taxon>Thermaceae</taxon>
        <taxon>Thermus</taxon>
    </lineage>
</organism>
<evidence type="ECO:0000313" key="2">
    <source>
        <dbReference type="EMBL" id="RTI06233.1"/>
    </source>
</evidence>
<keyword evidence="3" id="KW-1185">Reference proteome</keyword>
<sequence>MELSLLDKLSGTLANAATVTLGTGLGLMLRGRLPERMARIMVQGVGLTTLFIGISMASALGKARGGAID</sequence>
<protein>
    <recommendedName>
        <fullName evidence="4">DUF554 domain-containing protein</fullName>
    </recommendedName>
</protein>
<gene>
    <name evidence="2" type="ORF">CSW25_09205</name>
</gene>
<keyword evidence="1" id="KW-0812">Transmembrane</keyword>
<dbReference type="Proteomes" id="UP000287962">
    <property type="component" value="Unassembled WGS sequence"/>
</dbReference>
<accession>A0ABY0AGP9</accession>
<evidence type="ECO:0000313" key="3">
    <source>
        <dbReference type="Proteomes" id="UP000287962"/>
    </source>
</evidence>
<dbReference type="InterPro" id="IPR007563">
    <property type="entry name" value="DUF554"/>
</dbReference>